<dbReference type="InterPro" id="IPR029058">
    <property type="entry name" value="AB_hydrolase_fold"/>
</dbReference>
<dbReference type="Gene3D" id="3.40.50.1820">
    <property type="entry name" value="alpha/beta hydrolase"/>
    <property type="match status" value="1"/>
</dbReference>
<dbReference type="GO" id="GO:0003847">
    <property type="term" value="F:1-alkyl-2-acetylglycerophosphocholine esterase activity"/>
    <property type="evidence" value="ECO:0007669"/>
    <property type="project" value="TreeGrafter"/>
</dbReference>
<dbReference type="eggNOG" id="COG4188">
    <property type="taxonomic scope" value="Bacteria"/>
</dbReference>
<evidence type="ECO:0008006" key="7">
    <source>
        <dbReference type="Google" id="ProtNLM"/>
    </source>
</evidence>
<keyword evidence="4" id="KW-0472">Membrane</keyword>
<dbReference type="SUPFAM" id="SSF53474">
    <property type="entry name" value="alpha/beta-Hydrolases"/>
    <property type="match status" value="1"/>
</dbReference>
<comment type="caution">
    <text evidence="5">The sequence shown here is derived from an EMBL/GenBank/DDBJ whole genome shotgun (WGS) entry which is preliminary data.</text>
</comment>
<evidence type="ECO:0000313" key="6">
    <source>
        <dbReference type="Proteomes" id="UP000032214"/>
    </source>
</evidence>
<proteinExistence type="predicted"/>
<keyword evidence="6" id="KW-1185">Reference proteome</keyword>
<dbReference type="AlphaFoldDB" id="A0A0D2JE38"/>
<evidence type="ECO:0000256" key="4">
    <source>
        <dbReference type="SAM" id="Phobius"/>
    </source>
</evidence>
<protein>
    <recommendedName>
        <fullName evidence="7">Platelet-activating factor acetylhydrolase plasma/intracellular</fullName>
    </recommendedName>
</protein>
<organism evidence="5 6">
    <name type="scientific">candidate division TM6 bacterium JCVI TM6SC1</name>
    <dbReference type="NCBI Taxonomy" id="1306947"/>
    <lineage>
        <taxon>Bacteria</taxon>
        <taxon>Candidatus Babelota</taxon>
        <taxon>Vermiphilus</taxon>
    </lineage>
</organism>
<keyword evidence="4" id="KW-1133">Transmembrane helix</keyword>
<evidence type="ECO:0000256" key="1">
    <source>
        <dbReference type="ARBA" id="ARBA00022801"/>
    </source>
</evidence>
<feature type="transmembrane region" description="Helical" evidence="4">
    <location>
        <begin position="5"/>
        <end position="25"/>
    </location>
</feature>
<evidence type="ECO:0000256" key="2">
    <source>
        <dbReference type="ARBA" id="ARBA00022963"/>
    </source>
</evidence>
<dbReference type="ESTHER" id="9bact-a0a0d2je38">
    <property type="family name" value="PAF-Acetylhydrolase"/>
</dbReference>
<dbReference type="Proteomes" id="UP000032214">
    <property type="component" value="Unassembled WGS sequence"/>
</dbReference>
<keyword evidence="1" id="KW-0378">Hydrolase</keyword>
<gene>
    <name evidence="5" type="ORF">J120_03080</name>
</gene>
<evidence type="ECO:0000313" key="5">
    <source>
        <dbReference type="EMBL" id="KIX85271.1"/>
    </source>
</evidence>
<dbReference type="PANTHER" id="PTHR10272:SF0">
    <property type="entry name" value="PLATELET-ACTIVATING FACTOR ACETYLHYDROLASE"/>
    <property type="match status" value="1"/>
</dbReference>
<dbReference type="EMBL" id="ARQD01000002">
    <property type="protein sequence ID" value="KIX85271.1"/>
    <property type="molecule type" value="Genomic_DNA"/>
</dbReference>
<dbReference type="PANTHER" id="PTHR10272">
    <property type="entry name" value="PLATELET-ACTIVATING FACTOR ACETYLHYDROLASE"/>
    <property type="match status" value="1"/>
</dbReference>
<dbReference type="STRING" id="1306947.J120_03080"/>
<dbReference type="Pfam" id="PF03403">
    <property type="entry name" value="PAF-AH_p_II"/>
    <property type="match status" value="1"/>
</dbReference>
<dbReference type="GO" id="GO:0016042">
    <property type="term" value="P:lipid catabolic process"/>
    <property type="evidence" value="ECO:0007669"/>
    <property type="project" value="UniProtKB-KW"/>
</dbReference>
<accession>A0A0D2JE38</accession>
<reference evidence="5 6" key="1">
    <citation type="journal article" date="2013" name="Proc. Natl. Acad. Sci. U.S.A.">
        <title>Candidate phylum TM6 genome recovered from a hospital sink biofilm provides genomic insights into this uncultivated phylum.</title>
        <authorList>
            <person name="McLean J.S."/>
            <person name="Lombardo M.J."/>
            <person name="Badger J.H."/>
            <person name="Edlund A."/>
            <person name="Novotny M."/>
            <person name="Yee-Greenbaum J."/>
            <person name="Vyahhi N."/>
            <person name="Hall A.P."/>
            <person name="Yang Y."/>
            <person name="Dupont C.L."/>
            <person name="Ziegler M.G."/>
            <person name="Chitsaz H."/>
            <person name="Allen A.E."/>
            <person name="Yooseph S."/>
            <person name="Tesler G."/>
            <person name="Pevzner P.A."/>
            <person name="Friedman R.M."/>
            <person name="Nealson K.H."/>
            <person name="Venter J.C."/>
            <person name="Lasken R.S."/>
        </authorList>
    </citation>
    <scope>NUCLEOTIDE SEQUENCE [LARGE SCALE GENOMIC DNA]</scope>
    <source>
        <strain evidence="5 6">TM6SC1</strain>
    </source>
</reference>
<sequence length="385" mass="43424">MRYILYIVFIPILVAWYFLPIMHSLPAPTGKYNVATHYIDITIPAEKTNFTARTLPVQIWYPTKAQNSNFEHYGTHIITTLVKNLSLYTYIPEQIIKPFFDIQTHTYKNNLTLSGISNCPILIFSHGFGAHPQLYTSYVQEWTSHGYVVVGITHTGGSFPTRAPDGTVQTITDQITDTPSAYQALARWQEDINLVINYIIKSKNMNSGPFKELYDIDKIGCIGHSFGGIAALACSRSNAHIKAIVNLDGALGFDPHSGNRLIVPTLFLLQDYARPSFLKTRLAASTIQPHEYLATKLASFTNLCANTQVPCWTIAIKDSGHDSLSDLILLKYPLSFILNVDIGTRNRIQSFRLINTYVLDFFNTYLKYQEPKLFNTLEQGQINTL</sequence>
<name>A0A0D2JE38_9BACT</name>
<keyword evidence="3" id="KW-0443">Lipid metabolism</keyword>
<evidence type="ECO:0000256" key="3">
    <source>
        <dbReference type="ARBA" id="ARBA00023098"/>
    </source>
</evidence>
<keyword evidence="4" id="KW-0812">Transmembrane</keyword>
<keyword evidence="2" id="KW-0442">Lipid degradation</keyword>